<dbReference type="EMBL" id="CP102294">
    <property type="protein sequence ID" value="UWN56325.1"/>
    <property type="molecule type" value="Genomic_DNA"/>
</dbReference>
<dbReference type="InterPro" id="IPR021448">
    <property type="entry name" value="DUF3098"/>
</dbReference>
<keyword evidence="1" id="KW-1133">Transmembrane helix</keyword>
<organism evidence="2 3">
    <name type="scientific">Alistipes ihumii AP11</name>
    <dbReference type="NCBI Taxonomy" id="1211813"/>
    <lineage>
        <taxon>Bacteria</taxon>
        <taxon>Pseudomonadati</taxon>
        <taxon>Bacteroidota</taxon>
        <taxon>Bacteroidia</taxon>
        <taxon>Bacteroidales</taxon>
        <taxon>Rikenellaceae</taxon>
        <taxon>Alistipes</taxon>
    </lineage>
</organism>
<evidence type="ECO:0000256" key="1">
    <source>
        <dbReference type="SAM" id="Phobius"/>
    </source>
</evidence>
<evidence type="ECO:0000313" key="3">
    <source>
        <dbReference type="Proteomes" id="UP001059295"/>
    </source>
</evidence>
<feature type="transmembrane region" description="Helical" evidence="1">
    <location>
        <begin position="21"/>
        <end position="42"/>
    </location>
</feature>
<dbReference type="Proteomes" id="UP001059295">
    <property type="component" value="Chromosome"/>
</dbReference>
<name>A0ABY5UW58_9BACT</name>
<dbReference type="GeneID" id="82891374"/>
<dbReference type="Pfam" id="PF11297">
    <property type="entry name" value="DUF3098"/>
    <property type="match status" value="1"/>
</dbReference>
<dbReference type="RefSeq" id="WP_019246113.1">
    <property type="nucleotide sequence ID" value="NZ_CAPH01000013.1"/>
</dbReference>
<proteinExistence type="predicted"/>
<sequence length="88" mass="9928">MKKNAKPSAPADKQREMPLTFTNYKLMLIGLAIIVLGFVLMAGGGSDDPNVFNEEMFSFRRITLAPLLVLFGFAFEIYAIMKKPEKRQ</sequence>
<keyword evidence="3" id="KW-1185">Reference proteome</keyword>
<reference evidence="2" key="1">
    <citation type="journal article" date="2022" name="Cell">
        <title>Design, construction, and in vivo augmentation of a complex gut microbiome.</title>
        <authorList>
            <person name="Cheng A.G."/>
            <person name="Ho P.Y."/>
            <person name="Aranda-Diaz A."/>
            <person name="Jain S."/>
            <person name="Yu F.B."/>
            <person name="Meng X."/>
            <person name="Wang M."/>
            <person name="Iakiviak M."/>
            <person name="Nagashima K."/>
            <person name="Zhao A."/>
            <person name="Murugkar P."/>
            <person name="Patil A."/>
            <person name="Atabakhsh K."/>
            <person name="Weakley A."/>
            <person name="Yan J."/>
            <person name="Brumbaugh A.R."/>
            <person name="Higginbottom S."/>
            <person name="Dimas A."/>
            <person name="Shiver A.L."/>
            <person name="Deutschbauer A."/>
            <person name="Neff N."/>
            <person name="Sonnenburg J.L."/>
            <person name="Huang K.C."/>
            <person name="Fischbach M.A."/>
        </authorList>
    </citation>
    <scope>NUCLEOTIDE SEQUENCE</scope>
    <source>
        <strain evidence="2">AP11</strain>
    </source>
</reference>
<feature type="transmembrane region" description="Helical" evidence="1">
    <location>
        <begin position="62"/>
        <end position="81"/>
    </location>
</feature>
<keyword evidence="1" id="KW-0812">Transmembrane</keyword>
<protein>
    <submittedName>
        <fullName evidence="2">DUF3098 domain-containing protein</fullName>
    </submittedName>
</protein>
<gene>
    <name evidence="2" type="ORF">NQ491_06530</name>
</gene>
<keyword evidence="1" id="KW-0472">Membrane</keyword>
<accession>A0ABY5UW58</accession>
<evidence type="ECO:0000313" key="2">
    <source>
        <dbReference type="EMBL" id="UWN56325.1"/>
    </source>
</evidence>